<proteinExistence type="predicted"/>
<protein>
    <submittedName>
        <fullName evidence="2">Uncharacterized protein</fullName>
    </submittedName>
</protein>
<organism evidence="2 3">
    <name type="scientific">Venturia effusa</name>
    <dbReference type="NCBI Taxonomy" id="50376"/>
    <lineage>
        <taxon>Eukaryota</taxon>
        <taxon>Fungi</taxon>
        <taxon>Dikarya</taxon>
        <taxon>Ascomycota</taxon>
        <taxon>Pezizomycotina</taxon>
        <taxon>Dothideomycetes</taxon>
        <taxon>Pleosporomycetidae</taxon>
        <taxon>Venturiales</taxon>
        <taxon>Venturiaceae</taxon>
        <taxon>Venturia</taxon>
    </lineage>
</organism>
<accession>A0A517LNQ4</accession>
<name>A0A517LNQ4_9PEZI</name>
<evidence type="ECO:0000313" key="2">
    <source>
        <dbReference type="EMBL" id="QDS77270.1"/>
    </source>
</evidence>
<feature type="signal peptide" evidence="1">
    <location>
        <begin position="1"/>
        <end position="20"/>
    </location>
</feature>
<keyword evidence="3" id="KW-1185">Reference proteome</keyword>
<sequence>MRFALPTVLALAMATAGILASPVAEPLPAETTEPNVIEFDGQDLDAQYWHFVEEWTGEHCAGELVANHEGAFVFDVVMNDRTNSVWFYNGNHHWNGFERSSEPHLEPGENFCRGKNYGELKGDPRIPGAPGTGCYTLNSNGHVVKCVAWFTK</sequence>
<dbReference type="AlphaFoldDB" id="A0A517LNQ4"/>
<evidence type="ECO:0000256" key="1">
    <source>
        <dbReference type="SAM" id="SignalP"/>
    </source>
</evidence>
<gene>
    <name evidence="2" type="ORF">FKW77_003857</name>
</gene>
<dbReference type="EMBL" id="CP042201">
    <property type="protein sequence ID" value="QDS77270.1"/>
    <property type="molecule type" value="Genomic_DNA"/>
</dbReference>
<evidence type="ECO:0000313" key="3">
    <source>
        <dbReference type="Proteomes" id="UP000316270"/>
    </source>
</evidence>
<keyword evidence="1" id="KW-0732">Signal</keyword>
<reference evidence="2 3" key="1">
    <citation type="submission" date="2019-07" db="EMBL/GenBank/DDBJ databases">
        <title>Finished genome of Venturia effusa.</title>
        <authorList>
            <person name="Young C.A."/>
            <person name="Cox M.P."/>
            <person name="Ganley A.R.D."/>
            <person name="David W.J."/>
        </authorList>
    </citation>
    <scope>NUCLEOTIDE SEQUENCE [LARGE SCALE GENOMIC DNA]</scope>
    <source>
        <strain evidence="3">albino</strain>
    </source>
</reference>
<feature type="chain" id="PRO_5022162279" evidence="1">
    <location>
        <begin position="21"/>
        <end position="152"/>
    </location>
</feature>
<dbReference type="Proteomes" id="UP000316270">
    <property type="component" value="Chromosome 17"/>
</dbReference>
<dbReference type="OrthoDB" id="5404773at2759"/>